<protein>
    <submittedName>
        <fullName evidence="4">LADA_0D08592g1_1</fullName>
    </submittedName>
</protein>
<feature type="region of interest" description="Disordered" evidence="1">
    <location>
        <begin position="208"/>
        <end position="235"/>
    </location>
</feature>
<dbReference type="Pfam" id="PF13921">
    <property type="entry name" value="Myb_DNA-bind_6"/>
    <property type="match status" value="1"/>
</dbReference>
<feature type="compositionally biased region" description="Low complexity" evidence="1">
    <location>
        <begin position="221"/>
        <end position="232"/>
    </location>
</feature>
<evidence type="ECO:0000259" key="2">
    <source>
        <dbReference type="PROSITE" id="PS50090"/>
    </source>
</evidence>
<dbReference type="PROSITE" id="PS51294">
    <property type="entry name" value="HTH_MYB"/>
    <property type="match status" value="1"/>
</dbReference>
<dbReference type="AlphaFoldDB" id="A0A1G4J6Z2"/>
<dbReference type="STRING" id="1266660.A0A1G4J6Z2"/>
<feature type="compositionally biased region" description="Polar residues" evidence="1">
    <location>
        <begin position="350"/>
        <end position="369"/>
    </location>
</feature>
<dbReference type="OrthoDB" id="2143914at2759"/>
<evidence type="ECO:0000313" key="5">
    <source>
        <dbReference type="Proteomes" id="UP000190274"/>
    </source>
</evidence>
<name>A0A1G4J6Z2_9SACH</name>
<gene>
    <name evidence="4" type="ORF">LADA_0D08592G</name>
</gene>
<dbReference type="Gene3D" id="1.10.10.60">
    <property type="entry name" value="Homeodomain-like"/>
    <property type="match status" value="1"/>
</dbReference>
<dbReference type="Proteomes" id="UP000190274">
    <property type="component" value="Chromosome D"/>
</dbReference>
<feature type="region of interest" description="Disordered" evidence="1">
    <location>
        <begin position="1"/>
        <end position="27"/>
    </location>
</feature>
<dbReference type="InterPro" id="IPR017930">
    <property type="entry name" value="Myb_dom"/>
</dbReference>
<evidence type="ECO:0000259" key="3">
    <source>
        <dbReference type="PROSITE" id="PS51294"/>
    </source>
</evidence>
<proteinExistence type="predicted"/>
<feature type="compositionally biased region" description="Polar residues" evidence="1">
    <location>
        <begin position="549"/>
        <end position="575"/>
    </location>
</feature>
<feature type="region of interest" description="Disordered" evidence="1">
    <location>
        <begin position="328"/>
        <end position="406"/>
    </location>
</feature>
<feature type="compositionally biased region" description="Polar residues" evidence="1">
    <location>
        <begin position="1"/>
        <end position="26"/>
    </location>
</feature>
<evidence type="ECO:0000313" key="4">
    <source>
        <dbReference type="EMBL" id="SCU85617.1"/>
    </source>
</evidence>
<reference evidence="4 5" key="1">
    <citation type="submission" date="2016-03" db="EMBL/GenBank/DDBJ databases">
        <authorList>
            <person name="Devillers H."/>
        </authorList>
    </citation>
    <scope>NUCLEOTIDE SEQUENCE [LARGE SCALE GENOMIC DNA]</scope>
    <source>
        <strain evidence="4">CBS 10888</strain>
    </source>
</reference>
<dbReference type="InterPro" id="IPR001005">
    <property type="entry name" value="SANT/Myb"/>
</dbReference>
<feature type="compositionally biased region" description="Low complexity" evidence="1">
    <location>
        <begin position="531"/>
        <end position="540"/>
    </location>
</feature>
<dbReference type="CDD" id="cd00167">
    <property type="entry name" value="SANT"/>
    <property type="match status" value="1"/>
</dbReference>
<dbReference type="InterPro" id="IPR009057">
    <property type="entry name" value="Homeodomain-like_sf"/>
</dbReference>
<accession>A0A1G4J6Z2</accession>
<dbReference type="SMART" id="SM00717">
    <property type="entry name" value="SANT"/>
    <property type="match status" value="1"/>
</dbReference>
<organism evidence="4 5">
    <name type="scientific">Lachancea dasiensis</name>
    <dbReference type="NCBI Taxonomy" id="1072105"/>
    <lineage>
        <taxon>Eukaryota</taxon>
        <taxon>Fungi</taxon>
        <taxon>Dikarya</taxon>
        <taxon>Ascomycota</taxon>
        <taxon>Saccharomycotina</taxon>
        <taxon>Saccharomycetes</taxon>
        <taxon>Saccharomycetales</taxon>
        <taxon>Saccharomycetaceae</taxon>
        <taxon>Lachancea</taxon>
    </lineage>
</organism>
<keyword evidence="5" id="KW-1185">Reference proteome</keyword>
<feature type="domain" description="Myb-like" evidence="2">
    <location>
        <begin position="17"/>
        <end position="67"/>
    </location>
</feature>
<feature type="compositionally biased region" description="Basic and acidic residues" evidence="1">
    <location>
        <begin position="388"/>
        <end position="403"/>
    </location>
</feature>
<sequence>MTASKSAVATATGLAATQTKNPSSWDPQDDVLLRHLKEVKKLGWKEIAQYFKNRTPNACQFRWRRLRSGNLKTVGKQSDVLEDLSSVSGSADTLASGSGSPANLGSQYTGSDCSNTNASGFATIGDNKVKNEGDLKGSYFSNGPQANAVSNPITNSAMSSSMTISSPVPIAAPYMDSSMAGTASRSNSAVPIAYHSSTMNSPQPTYGYSPHQHLVNQPHFQSRSQSQSAASSDKFIKPRSLSHTVAPASGFLQSASTSHLPSFEVNSNAEDENLGLIPKVVVRSRRASLAQQPLLAHSASAAPSLPSVSSTSNLSAALNTTLTTSKLRKNSFSSRTRRSSFNMAPPDRALSTTSRRSSIVQAPSSVTSITRRESFNTSSSRRSSAIHPRRESFVHGPNDRRESVSNYTDVPRSNLQHFAPSVGTALNQTVFPREVTGWSLEEDNLINKRQEKQLSLDELSILLPHRSEEEIQWRIGTLDRSTSSPSSNSPLDSPERSLTEDTAVEDESNEGVDDSSGQSSRRAFAIKKEVSPSLSLSSGSNDREHSPVFSPQTVNRDGSPSNFNTSSRPNLSKSLDASHYSCTPGLPGHLGHAYSSVNEPETANAHGAALPPLNSLFKNIL</sequence>
<feature type="compositionally biased region" description="Low complexity" evidence="1">
    <location>
        <begin position="375"/>
        <end position="386"/>
    </location>
</feature>
<feature type="compositionally biased region" description="Acidic residues" evidence="1">
    <location>
        <begin position="502"/>
        <end position="513"/>
    </location>
</feature>
<feature type="domain" description="HTH myb-type" evidence="3">
    <location>
        <begin position="17"/>
        <end position="71"/>
    </location>
</feature>
<dbReference type="PROSITE" id="PS50090">
    <property type="entry name" value="MYB_LIKE"/>
    <property type="match status" value="1"/>
</dbReference>
<dbReference type="EMBL" id="LT598454">
    <property type="protein sequence ID" value="SCU85617.1"/>
    <property type="molecule type" value="Genomic_DNA"/>
</dbReference>
<evidence type="ECO:0000256" key="1">
    <source>
        <dbReference type="SAM" id="MobiDB-lite"/>
    </source>
</evidence>
<dbReference type="SUPFAM" id="SSF46689">
    <property type="entry name" value="Homeodomain-like"/>
    <property type="match status" value="1"/>
</dbReference>
<feature type="compositionally biased region" description="Low complexity" evidence="1">
    <location>
        <begin position="481"/>
        <end position="492"/>
    </location>
</feature>
<feature type="region of interest" description="Disordered" evidence="1">
    <location>
        <begin position="476"/>
        <end position="576"/>
    </location>
</feature>